<keyword evidence="8" id="KW-1185">Reference proteome</keyword>
<dbReference type="AlphaFoldDB" id="A0A6M4IUB9"/>
<feature type="transmembrane region" description="Helical" evidence="6">
    <location>
        <begin position="66"/>
        <end position="90"/>
    </location>
</feature>
<evidence type="ECO:0000313" key="8">
    <source>
        <dbReference type="Proteomes" id="UP000500938"/>
    </source>
</evidence>
<keyword evidence="3 6" id="KW-0812">Transmembrane</keyword>
<reference evidence="7 8" key="1">
    <citation type="submission" date="2020-05" db="EMBL/GenBank/DDBJ databases">
        <title>Complete genome sequence of Gemmatimonas greenlandica TET16.</title>
        <authorList>
            <person name="Zeng Y."/>
        </authorList>
    </citation>
    <scope>NUCLEOTIDE SEQUENCE [LARGE SCALE GENOMIC DNA]</scope>
    <source>
        <strain evidence="7 8">TET16</strain>
    </source>
</reference>
<feature type="transmembrane region" description="Helical" evidence="6">
    <location>
        <begin position="222"/>
        <end position="248"/>
    </location>
</feature>
<evidence type="ECO:0000256" key="3">
    <source>
        <dbReference type="ARBA" id="ARBA00022692"/>
    </source>
</evidence>
<evidence type="ECO:0000256" key="5">
    <source>
        <dbReference type="ARBA" id="ARBA00023136"/>
    </source>
</evidence>
<evidence type="ECO:0000256" key="1">
    <source>
        <dbReference type="ARBA" id="ARBA00004651"/>
    </source>
</evidence>
<gene>
    <name evidence="7" type="ORF">HKW67_16560</name>
</gene>
<proteinExistence type="predicted"/>
<keyword evidence="4 6" id="KW-1133">Transmembrane helix</keyword>
<feature type="transmembrane region" description="Helical" evidence="6">
    <location>
        <begin position="268"/>
        <end position="290"/>
    </location>
</feature>
<dbReference type="Gene3D" id="1.20.1740.10">
    <property type="entry name" value="Amino acid/polyamine transporter I"/>
    <property type="match status" value="1"/>
</dbReference>
<feature type="transmembrane region" description="Helical" evidence="6">
    <location>
        <begin position="23"/>
        <end position="45"/>
    </location>
</feature>
<feature type="transmembrane region" description="Helical" evidence="6">
    <location>
        <begin position="188"/>
        <end position="210"/>
    </location>
</feature>
<dbReference type="InterPro" id="IPR002293">
    <property type="entry name" value="AA/rel_permease1"/>
</dbReference>
<evidence type="ECO:0000313" key="7">
    <source>
        <dbReference type="EMBL" id="QJR38270.1"/>
    </source>
</evidence>
<feature type="transmembrane region" description="Helical" evidence="6">
    <location>
        <begin position="142"/>
        <end position="162"/>
    </location>
</feature>
<dbReference type="GO" id="GO:0022857">
    <property type="term" value="F:transmembrane transporter activity"/>
    <property type="evidence" value="ECO:0007669"/>
    <property type="project" value="InterPro"/>
</dbReference>
<name>A0A6M4IUB9_9BACT</name>
<feature type="transmembrane region" description="Helical" evidence="6">
    <location>
        <begin position="353"/>
        <end position="374"/>
    </location>
</feature>
<organism evidence="7 8">
    <name type="scientific">Gemmatimonas groenlandica</name>
    <dbReference type="NCBI Taxonomy" id="2732249"/>
    <lineage>
        <taxon>Bacteria</taxon>
        <taxon>Pseudomonadati</taxon>
        <taxon>Gemmatimonadota</taxon>
        <taxon>Gemmatimonadia</taxon>
        <taxon>Gemmatimonadales</taxon>
        <taxon>Gemmatimonadaceae</taxon>
        <taxon>Gemmatimonas</taxon>
    </lineage>
</organism>
<comment type="subcellular location">
    <subcellularLocation>
        <location evidence="1">Cell membrane</location>
        <topology evidence="1">Multi-pass membrane protein</topology>
    </subcellularLocation>
</comment>
<feature type="transmembrane region" description="Helical" evidence="6">
    <location>
        <begin position="115"/>
        <end position="135"/>
    </location>
</feature>
<keyword evidence="2" id="KW-1003">Cell membrane</keyword>
<dbReference type="PANTHER" id="PTHR42770:SF7">
    <property type="entry name" value="MEMBRANE PROTEIN"/>
    <property type="match status" value="1"/>
</dbReference>
<keyword evidence="5 6" id="KW-0472">Membrane</keyword>
<dbReference type="EMBL" id="CP053085">
    <property type="protein sequence ID" value="QJR38270.1"/>
    <property type="molecule type" value="Genomic_DNA"/>
</dbReference>
<feature type="transmembrane region" description="Helical" evidence="6">
    <location>
        <begin position="426"/>
        <end position="446"/>
    </location>
</feature>
<dbReference type="PANTHER" id="PTHR42770">
    <property type="entry name" value="AMINO ACID TRANSPORTER-RELATED"/>
    <property type="match status" value="1"/>
</dbReference>
<accession>A0A6M4IUB9</accession>
<evidence type="ECO:0000256" key="4">
    <source>
        <dbReference type="ARBA" id="ARBA00022989"/>
    </source>
</evidence>
<sequence length="469" mass="49836">MVGAGINIVPFALQRTVLGVGDWVLVAYALAAVPAVLAALCYAMLGSAMPRAGGSYVYASRAIGPYAGFLASFSQWFGLCIAIGVVSYVIPPFLRDIAAAAQWISLATALDHRPLRLALALAFLWTFVFVNLRGVRAVANTLLPLMVIMFICGGLVIVTGFSHSADDYIGLLASQQRALPPEPARASFWLVVPPAAAILFSSFIGFDAIAQAGGEAKHPTRSIPLAIGLTIAIVGAFYFLFTAAVYHTVPWWHVAAESRVRDVTAPGLLAPLTSPLVAIIMVSGAAVSLINDLPGMLLGVSRLCFAWAEDGVFPQGLAAVHTRYGTPHVALFVSAVLATIGIFGGHFAGDFFLGVDILVTAMLVNFIIMALSVLRLPSRNPALARAMRVLPSRALQIVVSGTAVVLLSVLLAVHTWRDLHTDVSVWYARSTPVWIIVMVIGSAIYWRETRALARRGGDLKAITAVLPSE</sequence>
<feature type="transmembrane region" description="Helical" evidence="6">
    <location>
        <begin position="394"/>
        <end position="414"/>
    </location>
</feature>
<dbReference type="Proteomes" id="UP000500938">
    <property type="component" value="Chromosome"/>
</dbReference>
<dbReference type="PIRSF" id="PIRSF006060">
    <property type="entry name" value="AA_transporter"/>
    <property type="match status" value="1"/>
</dbReference>
<feature type="transmembrane region" description="Helical" evidence="6">
    <location>
        <begin position="329"/>
        <end position="347"/>
    </location>
</feature>
<dbReference type="KEGG" id="ggr:HKW67_16560"/>
<dbReference type="InterPro" id="IPR050367">
    <property type="entry name" value="APC_superfamily"/>
</dbReference>
<protein>
    <submittedName>
        <fullName evidence="7">APC family permease</fullName>
    </submittedName>
</protein>
<evidence type="ECO:0000256" key="6">
    <source>
        <dbReference type="SAM" id="Phobius"/>
    </source>
</evidence>
<dbReference type="Pfam" id="PF13520">
    <property type="entry name" value="AA_permease_2"/>
    <property type="match status" value="1"/>
</dbReference>
<evidence type="ECO:0000256" key="2">
    <source>
        <dbReference type="ARBA" id="ARBA00022475"/>
    </source>
</evidence>
<dbReference type="GO" id="GO:0005886">
    <property type="term" value="C:plasma membrane"/>
    <property type="evidence" value="ECO:0007669"/>
    <property type="project" value="UniProtKB-SubCell"/>
</dbReference>